<feature type="region of interest" description="Disordered" evidence="1">
    <location>
        <begin position="100"/>
        <end position="216"/>
    </location>
</feature>
<dbReference type="EMBL" id="JANPWB010000004">
    <property type="protein sequence ID" value="KAJ1192806.1"/>
    <property type="molecule type" value="Genomic_DNA"/>
</dbReference>
<dbReference type="AlphaFoldDB" id="A0AAV7UWM6"/>
<evidence type="ECO:0000256" key="1">
    <source>
        <dbReference type="SAM" id="MobiDB-lite"/>
    </source>
</evidence>
<accession>A0AAV7UWM6</accession>
<reference evidence="2" key="1">
    <citation type="journal article" date="2022" name="bioRxiv">
        <title>Sequencing and chromosome-scale assembly of the giantPleurodeles waltlgenome.</title>
        <authorList>
            <person name="Brown T."/>
            <person name="Elewa A."/>
            <person name="Iarovenko S."/>
            <person name="Subramanian E."/>
            <person name="Araus A.J."/>
            <person name="Petzold A."/>
            <person name="Susuki M."/>
            <person name="Suzuki K.-i.T."/>
            <person name="Hayashi T."/>
            <person name="Toyoda A."/>
            <person name="Oliveira C."/>
            <person name="Osipova E."/>
            <person name="Leigh N.D."/>
            <person name="Simon A."/>
            <person name="Yun M.H."/>
        </authorList>
    </citation>
    <scope>NUCLEOTIDE SEQUENCE</scope>
    <source>
        <strain evidence="2">20211129_DDA</strain>
        <tissue evidence="2">Liver</tissue>
    </source>
</reference>
<sequence length="216" mass="23009">MNQFSQRWEGPDSSHGVHLASCRLSSPASPNSTQSGGGPQAGGSNCSLSQGLPPHLSRLRRRSRRSQIASRASTSPPLILLLWGRGGPREGRRALLYTRVGGASPPESPHTEQCFGWGGPPPQRLQPPGAPVLRRERRTATRSSRPRSALRPGEERVQSRSPGGAPDARGVVPLDRAPLGDPEGGSQDVFTGHWAGASRLRSRPVRHLGSHDASCA</sequence>
<evidence type="ECO:0000313" key="2">
    <source>
        <dbReference type="EMBL" id="KAJ1192806.1"/>
    </source>
</evidence>
<keyword evidence="3" id="KW-1185">Reference proteome</keyword>
<proteinExistence type="predicted"/>
<protein>
    <submittedName>
        <fullName evidence="2">Uncharacterized protein</fullName>
    </submittedName>
</protein>
<comment type="caution">
    <text evidence="2">The sequence shown here is derived from an EMBL/GenBank/DDBJ whole genome shotgun (WGS) entry which is preliminary data.</text>
</comment>
<name>A0AAV7UWM6_PLEWA</name>
<feature type="compositionally biased region" description="Polar residues" evidence="1">
    <location>
        <begin position="23"/>
        <end position="34"/>
    </location>
</feature>
<dbReference type="Proteomes" id="UP001066276">
    <property type="component" value="Chromosome 2_2"/>
</dbReference>
<feature type="region of interest" description="Disordered" evidence="1">
    <location>
        <begin position="1"/>
        <end position="73"/>
    </location>
</feature>
<feature type="compositionally biased region" description="Low complexity" evidence="1">
    <location>
        <begin position="141"/>
        <end position="151"/>
    </location>
</feature>
<evidence type="ECO:0000313" key="3">
    <source>
        <dbReference type="Proteomes" id="UP001066276"/>
    </source>
</evidence>
<gene>
    <name evidence="2" type="ORF">NDU88_002112</name>
</gene>
<feature type="compositionally biased region" description="Pro residues" evidence="1">
    <location>
        <begin position="119"/>
        <end position="130"/>
    </location>
</feature>
<organism evidence="2 3">
    <name type="scientific">Pleurodeles waltl</name>
    <name type="common">Iberian ribbed newt</name>
    <dbReference type="NCBI Taxonomy" id="8319"/>
    <lineage>
        <taxon>Eukaryota</taxon>
        <taxon>Metazoa</taxon>
        <taxon>Chordata</taxon>
        <taxon>Craniata</taxon>
        <taxon>Vertebrata</taxon>
        <taxon>Euteleostomi</taxon>
        <taxon>Amphibia</taxon>
        <taxon>Batrachia</taxon>
        <taxon>Caudata</taxon>
        <taxon>Salamandroidea</taxon>
        <taxon>Salamandridae</taxon>
        <taxon>Pleurodelinae</taxon>
        <taxon>Pleurodeles</taxon>
    </lineage>
</organism>